<gene>
    <name evidence="1" type="ORF">UFOPK2786_01037</name>
</gene>
<dbReference type="EMBL" id="CAEZYW010000157">
    <property type="protein sequence ID" value="CAB4745980.1"/>
    <property type="molecule type" value="Genomic_DNA"/>
</dbReference>
<dbReference type="AlphaFoldDB" id="A0A6J6TFM8"/>
<protein>
    <submittedName>
        <fullName evidence="1">Unannotated protein</fullName>
    </submittedName>
</protein>
<organism evidence="1">
    <name type="scientific">freshwater metagenome</name>
    <dbReference type="NCBI Taxonomy" id="449393"/>
    <lineage>
        <taxon>unclassified sequences</taxon>
        <taxon>metagenomes</taxon>
        <taxon>ecological metagenomes</taxon>
    </lineage>
</organism>
<reference evidence="1" key="1">
    <citation type="submission" date="2020-05" db="EMBL/GenBank/DDBJ databases">
        <authorList>
            <person name="Chiriac C."/>
            <person name="Salcher M."/>
            <person name="Ghai R."/>
            <person name="Kavagutti S V."/>
        </authorList>
    </citation>
    <scope>NUCLEOTIDE SEQUENCE</scope>
</reference>
<evidence type="ECO:0000313" key="1">
    <source>
        <dbReference type="EMBL" id="CAB4745980.1"/>
    </source>
</evidence>
<proteinExistence type="predicted"/>
<sequence>MRDGLEVQLELAVQVPVTSLEPINGASESLVHLILGEPSDAFEHALGTRRPGQVQLIARNEDAAHHPVGARNEVHLGAVHERHRRDRRRCEAD</sequence>
<accession>A0A6J6TFM8</accession>
<name>A0A6J6TFM8_9ZZZZ</name>